<protein>
    <submittedName>
        <fullName evidence="10">B(O/a)3-type cytochrome-c oxidase subunit 1</fullName>
    </submittedName>
</protein>
<feature type="transmembrane region" description="Helical" evidence="8">
    <location>
        <begin position="344"/>
        <end position="365"/>
    </location>
</feature>
<dbReference type="OrthoDB" id="9764568at2"/>
<dbReference type="PANTHER" id="PTHR10422">
    <property type="entry name" value="CYTOCHROME C OXIDASE SUBUNIT 1"/>
    <property type="match status" value="1"/>
</dbReference>
<feature type="transmembrane region" description="Helical" evidence="8">
    <location>
        <begin position="229"/>
        <end position="251"/>
    </location>
</feature>
<keyword evidence="4 7" id="KW-0249">Electron transport</keyword>
<feature type="transmembrane region" description="Helical" evidence="8">
    <location>
        <begin position="145"/>
        <end position="169"/>
    </location>
</feature>
<dbReference type="PROSITE" id="PS00077">
    <property type="entry name" value="COX1_CUB"/>
    <property type="match status" value="1"/>
</dbReference>
<dbReference type="PRINTS" id="PR01165">
    <property type="entry name" value="CYCOXIDASEI"/>
</dbReference>
<organism evidence="10 11">
    <name type="scientific">Oceanobacillus bengalensis</name>
    <dbReference type="NCBI Taxonomy" id="1435466"/>
    <lineage>
        <taxon>Bacteria</taxon>
        <taxon>Bacillati</taxon>
        <taxon>Bacillota</taxon>
        <taxon>Bacilli</taxon>
        <taxon>Bacillales</taxon>
        <taxon>Bacillaceae</taxon>
        <taxon>Oceanobacillus</taxon>
    </lineage>
</organism>
<dbReference type="PROSITE" id="PS50855">
    <property type="entry name" value="COX1"/>
    <property type="match status" value="1"/>
</dbReference>
<feature type="transmembrane region" description="Helical" evidence="8">
    <location>
        <begin position="385"/>
        <end position="405"/>
    </location>
</feature>
<evidence type="ECO:0000256" key="7">
    <source>
        <dbReference type="RuleBase" id="RU000370"/>
    </source>
</evidence>
<dbReference type="AlphaFoldDB" id="A0A494YW28"/>
<proteinExistence type="inferred from homology"/>
<sequence>MAVEKLVNYKQDNRLPLTISKKEARLYLSFIVFAFVALFIGGLMGLLQVLVRSGHFTLPSWIDYYSILTVHGVVLGLVLTTFFIIGFQFALMGKTVGISDRQRRLGWLSFWVMAIGTIMAAITILAGRAAVLYTFYAPLQAHPAFYIGLALVVVGSWIACFVNWHQLAVWKKKHPGEKSPLLAFMVCINMAMWFIATLGVAATVLLQFIPWSLGWTATINVLLSRTLFWYFGHPLVYFWLLPAYMAWYAIIPKIIGGKLFSDSLARLSFILFLFFSIPVGLHHQLTEPGLDSTWKFIQVVLTFMVVIPSLMTAFSMFATFEITGRKKGFGGLFGWLKHLPWKDVRFLAPFIGMLAFIPGGAGGLINASYQMNSLIHNTIWVTGHFHLTVATTVVLTFFGISYWLIPHLTGRTLTKSINRLGIIQTIFWTVGMTIMSGAMHIQGLLGGPRRSSYSDYGGSEQAAEWGAYQMAQAVGGTILFIGIILMVYIFIKLAFFAPKGNEEFPIAEEEENAEPTPMWLENWKLWIAITIALILFAYTIPIFDVIQNAPPGSPTFDWPIGNS</sequence>
<dbReference type="Gene3D" id="1.20.210.10">
    <property type="entry name" value="Cytochrome c oxidase-like, subunit I domain"/>
    <property type="match status" value="1"/>
</dbReference>
<keyword evidence="7" id="KW-0479">Metal-binding</keyword>
<feature type="transmembrane region" description="Helical" evidence="8">
    <location>
        <begin position="26"/>
        <end position="50"/>
    </location>
</feature>
<dbReference type="InterPro" id="IPR033943">
    <property type="entry name" value="Ba3-like_Oxidase_I"/>
</dbReference>
<name>A0A494YW28_9BACI</name>
<dbReference type="PANTHER" id="PTHR10422:SF40">
    <property type="entry name" value="CYTOCHROME C OXIDASE SUBUNIT I"/>
    <property type="match status" value="1"/>
</dbReference>
<evidence type="ECO:0000256" key="8">
    <source>
        <dbReference type="SAM" id="Phobius"/>
    </source>
</evidence>
<evidence type="ECO:0000256" key="5">
    <source>
        <dbReference type="ARBA" id="ARBA00022989"/>
    </source>
</evidence>
<evidence type="ECO:0000313" key="10">
    <source>
        <dbReference type="EMBL" id="RKQ13914.1"/>
    </source>
</evidence>
<evidence type="ECO:0000256" key="4">
    <source>
        <dbReference type="ARBA" id="ARBA00022982"/>
    </source>
</evidence>
<comment type="subcellular location">
    <subcellularLocation>
        <location evidence="1">Membrane</location>
        <topology evidence="1">Multi-pass membrane protein</topology>
    </subcellularLocation>
</comment>
<keyword evidence="3 7" id="KW-0812">Transmembrane</keyword>
<keyword evidence="7" id="KW-0813">Transport</keyword>
<dbReference type="InterPro" id="IPR036927">
    <property type="entry name" value="Cyt_c_oxase-like_su1_sf"/>
</dbReference>
<keyword evidence="11" id="KW-1185">Reference proteome</keyword>
<feature type="transmembrane region" description="Helical" evidence="8">
    <location>
        <begin position="426"/>
        <end position="445"/>
    </location>
</feature>
<dbReference type="Proteomes" id="UP000281813">
    <property type="component" value="Unassembled WGS sequence"/>
</dbReference>
<evidence type="ECO:0000256" key="6">
    <source>
        <dbReference type="ARBA" id="ARBA00023136"/>
    </source>
</evidence>
<feature type="transmembrane region" description="Helical" evidence="8">
    <location>
        <begin position="465"/>
        <end position="491"/>
    </location>
</feature>
<dbReference type="InterPro" id="IPR023616">
    <property type="entry name" value="Cyt_c_oxase-like_su1_dom"/>
</dbReference>
<feature type="transmembrane region" description="Helical" evidence="8">
    <location>
        <begin position="525"/>
        <end position="543"/>
    </location>
</feature>
<feature type="transmembrane region" description="Helical" evidence="8">
    <location>
        <begin position="70"/>
        <end position="93"/>
    </location>
</feature>
<feature type="transmembrane region" description="Helical" evidence="8">
    <location>
        <begin position="301"/>
        <end position="323"/>
    </location>
</feature>
<keyword evidence="6 8" id="KW-0472">Membrane</keyword>
<feature type="transmembrane region" description="Helical" evidence="8">
    <location>
        <begin position="105"/>
        <end position="125"/>
    </location>
</feature>
<keyword evidence="2 7" id="KW-0679">Respiratory chain</keyword>
<feature type="domain" description="Cytochrome oxidase subunit I profile" evidence="9">
    <location>
        <begin position="11"/>
        <end position="563"/>
    </location>
</feature>
<evidence type="ECO:0000256" key="1">
    <source>
        <dbReference type="ARBA" id="ARBA00004141"/>
    </source>
</evidence>
<dbReference type="CDD" id="cd01660">
    <property type="entry name" value="ba3-like_Oxidase_I"/>
    <property type="match status" value="1"/>
</dbReference>
<dbReference type="InterPro" id="IPR000883">
    <property type="entry name" value="Cyt_C_Oxase_1"/>
</dbReference>
<dbReference type="GO" id="GO:0016020">
    <property type="term" value="C:membrane"/>
    <property type="evidence" value="ECO:0007669"/>
    <property type="project" value="UniProtKB-SubCell"/>
</dbReference>
<keyword evidence="7" id="KW-0408">Iron</keyword>
<evidence type="ECO:0000259" key="9">
    <source>
        <dbReference type="PROSITE" id="PS50855"/>
    </source>
</evidence>
<evidence type="ECO:0000256" key="3">
    <source>
        <dbReference type="ARBA" id="ARBA00022692"/>
    </source>
</evidence>
<dbReference type="SUPFAM" id="SSF81442">
    <property type="entry name" value="Cytochrome c oxidase subunit I-like"/>
    <property type="match status" value="1"/>
</dbReference>
<gene>
    <name evidence="10" type="ORF">D8M05_14605</name>
</gene>
<dbReference type="GO" id="GO:0020037">
    <property type="term" value="F:heme binding"/>
    <property type="evidence" value="ECO:0007669"/>
    <property type="project" value="InterPro"/>
</dbReference>
<dbReference type="GO" id="GO:0009060">
    <property type="term" value="P:aerobic respiration"/>
    <property type="evidence" value="ECO:0007669"/>
    <property type="project" value="InterPro"/>
</dbReference>
<accession>A0A494YW28</accession>
<feature type="transmembrane region" description="Helical" evidence="8">
    <location>
        <begin position="263"/>
        <end position="281"/>
    </location>
</feature>
<feature type="transmembrane region" description="Helical" evidence="8">
    <location>
        <begin position="181"/>
        <end position="209"/>
    </location>
</feature>
<keyword evidence="7" id="KW-0349">Heme</keyword>
<dbReference type="Pfam" id="PF00115">
    <property type="entry name" value="COX1"/>
    <property type="match status" value="1"/>
</dbReference>
<dbReference type="InterPro" id="IPR023615">
    <property type="entry name" value="Cyt_c_Oxase_su1_BS"/>
</dbReference>
<reference evidence="10 11" key="1">
    <citation type="journal article" date="2015" name="Antonie Van Leeuwenhoek">
        <title>Oceanobacillus bengalensis sp. nov., a bacterium isolated from seawater of the Bay of Bengal.</title>
        <authorList>
            <person name="Yongchang O."/>
            <person name="Xiang W."/>
            <person name="Wang G."/>
        </authorList>
    </citation>
    <scope>NUCLEOTIDE SEQUENCE [LARGE SCALE GENOMIC DNA]</scope>
    <source>
        <strain evidence="10 11">MCCC 1K00260</strain>
    </source>
</reference>
<dbReference type="GO" id="GO:0004129">
    <property type="term" value="F:cytochrome-c oxidase activity"/>
    <property type="evidence" value="ECO:0007669"/>
    <property type="project" value="InterPro"/>
</dbReference>
<dbReference type="RefSeq" id="WP_121133064.1">
    <property type="nucleotide sequence ID" value="NZ_JBHUFK010000015.1"/>
</dbReference>
<evidence type="ECO:0000256" key="2">
    <source>
        <dbReference type="ARBA" id="ARBA00022660"/>
    </source>
</evidence>
<comment type="caution">
    <text evidence="10">The sequence shown here is derived from an EMBL/GenBank/DDBJ whole genome shotgun (WGS) entry which is preliminary data.</text>
</comment>
<comment type="similarity">
    <text evidence="7">Belongs to the heme-copper respiratory oxidase family.</text>
</comment>
<keyword evidence="5 8" id="KW-1133">Transmembrane helix</keyword>
<dbReference type="EMBL" id="RBZO01000025">
    <property type="protein sequence ID" value="RKQ13914.1"/>
    <property type="molecule type" value="Genomic_DNA"/>
</dbReference>
<evidence type="ECO:0000313" key="11">
    <source>
        <dbReference type="Proteomes" id="UP000281813"/>
    </source>
</evidence>